<dbReference type="Gene3D" id="1.10.510.10">
    <property type="entry name" value="Transferase(Phosphotransferase) domain 1"/>
    <property type="match status" value="1"/>
</dbReference>
<reference evidence="8" key="1">
    <citation type="journal article" date="2020" name="Stud. Mycol.">
        <title>101 Dothideomycetes genomes: a test case for predicting lifestyles and emergence of pathogens.</title>
        <authorList>
            <person name="Haridas S."/>
            <person name="Albert R."/>
            <person name="Binder M."/>
            <person name="Bloem J."/>
            <person name="Labutti K."/>
            <person name="Salamov A."/>
            <person name="Andreopoulos B."/>
            <person name="Baker S."/>
            <person name="Barry K."/>
            <person name="Bills G."/>
            <person name="Bluhm B."/>
            <person name="Cannon C."/>
            <person name="Castanera R."/>
            <person name="Culley D."/>
            <person name="Daum C."/>
            <person name="Ezra D."/>
            <person name="Gonzalez J."/>
            <person name="Henrissat B."/>
            <person name="Kuo A."/>
            <person name="Liang C."/>
            <person name="Lipzen A."/>
            <person name="Lutzoni F."/>
            <person name="Magnuson J."/>
            <person name="Mondo S."/>
            <person name="Nolan M."/>
            <person name="Ohm R."/>
            <person name="Pangilinan J."/>
            <person name="Park H.-J."/>
            <person name="Ramirez L."/>
            <person name="Alfaro M."/>
            <person name="Sun H."/>
            <person name="Tritt A."/>
            <person name="Yoshinaga Y."/>
            <person name="Zwiers L.-H."/>
            <person name="Turgeon B."/>
            <person name="Goodwin S."/>
            <person name="Spatafora J."/>
            <person name="Crous P."/>
            <person name="Grigoriev I."/>
        </authorList>
    </citation>
    <scope>NUCLEOTIDE SEQUENCE</scope>
    <source>
        <strain evidence="8">CBS 262.69</strain>
    </source>
</reference>
<dbReference type="PROSITE" id="PS00108">
    <property type="entry name" value="PROTEIN_KINASE_ST"/>
    <property type="match status" value="1"/>
</dbReference>
<dbReference type="OrthoDB" id="310217at2759"/>
<feature type="region of interest" description="Disordered" evidence="6">
    <location>
        <begin position="1"/>
        <end position="242"/>
    </location>
</feature>
<evidence type="ECO:0000256" key="5">
    <source>
        <dbReference type="ARBA" id="ARBA00022840"/>
    </source>
</evidence>
<evidence type="ECO:0000256" key="1">
    <source>
        <dbReference type="ARBA" id="ARBA00012513"/>
    </source>
</evidence>
<dbReference type="SUPFAM" id="SSF56112">
    <property type="entry name" value="Protein kinase-like (PK-like)"/>
    <property type="match status" value="1"/>
</dbReference>
<keyword evidence="5" id="KW-0067">ATP-binding</keyword>
<evidence type="ECO:0000256" key="3">
    <source>
        <dbReference type="ARBA" id="ARBA00022741"/>
    </source>
</evidence>
<evidence type="ECO:0000259" key="7">
    <source>
        <dbReference type="PROSITE" id="PS50011"/>
    </source>
</evidence>
<evidence type="ECO:0000256" key="2">
    <source>
        <dbReference type="ARBA" id="ARBA00022679"/>
    </source>
</evidence>
<keyword evidence="4 8" id="KW-0418">Kinase</keyword>
<dbReference type="GO" id="GO:0005524">
    <property type="term" value="F:ATP binding"/>
    <property type="evidence" value="ECO:0007669"/>
    <property type="project" value="UniProtKB-KW"/>
</dbReference>
<organism evidence="8 9">
    <name type="scientific">Trichodelitschia bisporula</name>
    <dbReference type="NCBI Taxonomy" id="703511"/>
    <lineage>
        <taxon>Eukaryota</taxon>
        <taxon>Fungi</taxon>
        <taxon>Dikarya</taxon>
        <taxon>Ascomycota</taxon>
        <taxon>Pezizomycotina</taxon>
        <taxon>Dothideomycetes</taxon>
        <taxon>Dothideomycetes incertae sedis</taxon>
        <taxon>Phaeotrichales</taxon>
        <taxon>Phaeotrichaceae</taxon>
        <taxon>Trichodelitschia</taxon>
    </lineage>
</organism>
<feature type="compositionally biased region" description="Basic and acidic residues" evidence="6">
    <location>
        <begin position="146"/>
        <end position="156"/>
    </location>
</feature>
<feature type="compositionally biased region" description="Low complexity" evidence="6">
    <location>
        <begin position="112"/>
        <end position="123"/>
    </location>
</feature>
<dbReference type="PANTHER" id="PTHR43671:SF13">
    <property type="entry name" value="SERINE_THREONINE-PROTEIN KINASE NEK2"/>
    <property type="match status" value="1"/>
</dbReference>
<feature type="domain" description="Protein kinase" evidence="7">
    <location>
        <begin position="256"/>
        <end position="594"/>
    </location>
</feature>
<dbReference type="EC" id="2.7.11.1" evidence="1"/>
<keyword evidence="9" id="KW-1185">Reference proteome</keyword>
<dbReference type="SMART" id="SM00220">
    <property type="entry name" value="S_TKc"/>
    <property type="match status" value="1"/>
</dbReference>
<keyword evidence="3" id="KW-0547">Nucleotide-binding</keyword>
<evidence type="ECO:0000256" key="4">
    <source>
        <dbReference type="ARBA" id="ARBA00022777"/>
    </source>
</evidence>
<dbReference type="CDD" id="cd00180">
    <property type="entry name" value="PKc"/>
    <property type="match status" value="1"/>
</dbReference>
<sequence>MAPKFEYSNEDPLDQSPGGLRNAEDFDLLHSRRATRAEDRDRLADRFERMDVWDRTPSRRPGTERAVPRDYNVREEAPQIRRVPVADRNNRGPPRQAPRDKIPVTTRPPAPRAAEPKPAFKRPIYPPYEAKYRVPDAAPFEPASDNPRREPRERPAFRHASHKAREAEPQWAEPKRAPRPRTPPKREGRPMEDRRREERPREKRPKEESPRDDRPRAEPKPEGRDARPGVEPAPAAAAERDPEIAVITATEFMHKSVYLKTIGEGGEGKAQLWEWNPHRKNKKNRLYAVIKVVKSKKNSYGKTPAEVKALERIAKFKHRAIITYFGWSPDCPVSGCNSIVLEYMDMGDLYRMKYKAVEKEVAVPEYYIWNIFRQVAAALAFLHVGHSTEYHNTPEWRPMVHHDLKPENILVRYRSNNRLPLVKLTDFGMAEPRNSLLDGDKSMHGTPHYQPPENVYTAAADVWGLGAVIHWLCLGEGPVDGRGKEEAILADKNKDLEWRLPRRVLRIDHAPHVRGTQYPRGTADQPWEEMTKRITAYDCLVTVEGNFRYYYNLANLDTKNFEKIIRGSKVFDVMRANPNSEEVTTNVMWTITQR</sequence>
<evidence type="ECO:0000313" key="9">
    <source>
        <dbReference type="Proteomes" id="UP000799640"/>
    </source>
</evidence>
<evidence type="ECO:0000256" key="6">
    <source>
        <dbReference type="SAM" id="MobiDB-lite"/>
    </source>
</evidence>
<protein>
    <recommendedName>
        <fullName evidence="1">non-specific serine/threonine protein kinase</fullName>
        <ecNumber evidence="1">2.7.11.1</ecNumber>
    </recommendedName>
</protein>
<dbReference type="PROSITE" id="PS50011">
    <property type="entry name" value="PROTEIN_KINASE_DOM"/>
    <property type="match status" value="1"/>
</dbReference>
<dbReference type="AlphaFoldDB" id="A0A6G1HV20"/>
<feature type="compositionally biased region" description="Basic and acidic residues" evidence="6">
    <location>
        <begin position="184"/>
        <end position="228"/>
    </location>
</feature>
<gene>
    <name evidence="8" type="ORF">EJ06DRAFT_562048</name>
</gene>
<dbReference type="InterPro" id="IPR000719">
    <property type="entry name" value="Prot_kinase_dom"/>
</dbReference>
<evidence type="ECO:0000313" key="8">
    <source>
        <dbReference type="EMBL" id="KAF2399761.1"/>
    </source>
</evidence>
<name>A0A6G1HV20_9PEZI</name>
<proteinExistence type="predicted"/>
<dbReference type="GO" id="GO:0004674">
    <property type="term" value="F:protein serine/threonine kinase activity"/>
    <property type="evidence" value="ECO:0007669"/>
    <property type="project" value="UniProtKB-EC"/>
</dbReference>
<keyword evidence="2" id="KW-0808">Transferase</keyword>
<feature type="compositionally biased region" description="Basic and acidic residues" evidence="6">
    <location>
        <begin position="163"/>
        <end position="176"/>
    </location>
</feature>
<dbReference type="Proteomes" id="UP000799640">
    <property type="component" value="Unassembled WGS sequence"/>
</dbReference>
<dbReference type="InterPro" id="IPR011009">
    <property type="entry name" value="Kinase-like_dom_sf"/>
</dbReference>
<dbReference type="Pfam" id="PF00069">
    <property type="entry name" value="Pkinase"/>
    <property type="match status" value="1"/>
</dbReference>
<dbReference type="EMBL" id="ML996696">
    <property type="protein sequence ID" value="KAF2399761.1"/>
    <property type="molecule type" value="Genomic_DNA"/>
</dbReference>
<dbReference type="InterPro" id="IPR008271">
    <property type="entry name" value="Ser/Thr_kinase_AS"/>
</dbReference>
<dbReference type="InterPro" id="IPR050660">
    <property type="entry name" value="NEK_Ser/Thr_kinase"/>
</dbReference>
<feature type="compositionally biased region" description="Basic and acidic residues" evidence="6">
    <location>
        <begin position="22"/>
        <end position="90"/>
    </location>
</feature>
<dbReference type="PANTHER" id="PTHR43671">
    <property type="entry name" value="SERINE/THREONINE-PROTEIN KINASE NEK"/>
    <property type="match status" value="1"/>
</dbReference>
<accession>A0A6G1HV20</accession>